<feature type="transmembrane region" description="Helical" evidence="1">
    <location>
        <begin position="181"/>
        <end position="208"/>
    </location>
</feature>
<feature type="transmembrane region" description="Helical" evidence="1">
    <location>
        <begin position="141"/>
        <end position="160"/>
    </location>
</feature>
<feature type="transmembrane region" description="Helical" evidence="1">
    <location>
        <begin position="52"/>
        <end position="73"/>
    </location>
</feature>
<name>A0AAN4ZFM6_9BILA</name>
<keyword evidence="1" id="KW-1133">Transmembrane helix</keyword>
<sequence length="283" mass="31754">LFILHTLSPIDRSSPVYILSAQTILVDTLLLLVHLGYQCPSVMLQSYLFPEAHVPTAMAVLNAVFILVVIVFFRSRLFTRGRTIALCVLQHAVAVSLSITAQFLLPCCEFTFSWVVYSYTYLTKTGIENYSNEIIDLPLNSASSVISMVSYAAIIGTMYYSRLRTTTEVHRADAKKRRTEYRYAIQFATMATVYSLTWIFFRVFPAIIGNTSHLYIYGVVTVFAEINMLTNSTVYLVNNAEIQKSIRAMIGWSSQAAASQDNTNSKVNRGRDDTVTNVVTNVT</sequence>
<keyword evidence="3" id="KW-1185">Reference proteome</keyword>
<dbReference type="PANTHER" id="PTHR22718">
    <property type="entry name" value="SERPENTINE RECEPTOR, CLASS X"/>
    <property type="match status" value="1"/>
</dbReference>
<feature type="transmembrane region" description="Helical" evidence="1">
    <location>
        <begin position="85"/>
        <end position="105"/>
    </location>
</feature>
<feature type="transmembrane region" description="Helical" evidence="1">
    <location>
        <begin position="16"/>
        <end position="37"/>
    </location>
</feature>
<dbReference type="PANTHER" id="PTHR22718:SF11">
    <property type="entry name" value="7TM GPCR SERPENTINE RECEPTOR CLASS X (SRX) DOMAIN-CONTAINING PROTEIN"/>
    <property type="match status" value="1"/>
</dbReference>
<proteinExistence type="predicted"/>
<evidence type="ECO:0000313" key="3">
    <source>
        <dbReference type="Proteomes" id="UP001328107"/>
    </source>
</evidence>
<protein>
    <recommendedName>
        <fullName evidence="4">G protein-coupled receptor</fullName>
    </recommendedName>
</protein>
<gene>
    <name evidence="2" type="ORF">PMAYCL1PPCAC_08804</name>
</gene>
<reference evidence="3" key="1">
    <citation type="submission" date="2022-10" db="EMBL/GenBank/DDBJ databases">
        <title>Genome assembly of Pristionchus species.</title>
        <authorList>
            <person name="Yoshida K."/>
            <person name="Sommer R.J."/>
        </authorList>
    </citation>
    <scope>NUCLEOTIDE SEQUENCE [LARGE SCALE GENOMIC DNA]</scope>
    <source>
        <strain evidence="3">RS5460</strain>
    </source>
</reference>
<dbReference type="Proteomes" id="UP001328107">
    <property type="component" value="Unassembled WGS sequence"/>
</dbReference>
<dbReference type="Gene3D" id="1.20.1070.10">
    <property type="entry name" value="Rhodopsin 7-helix transmembrane proteins"/>
    <property type="match status" value="1"/>
</dbReference>
<dbReference type="AlphaFoldDB" id="A0AAN4ZFM6"/>
<feature type="non-terminal residue" evidence="2">
    <location>
        <position position="1"/>
    </location>
</feature>
<comment type="caution">
    <text evidence="2">The sequence shown here is derived from an EMBL/GenBank/DDBJ whole genome shotgun (WGS) entry which is preliminary data.</text>
</comment>
<evidence type="ECO:0000256" key="1">
    <source>
        <dbReference type="SAM" id="Phobius"/>
    </source>
</evidence>
<evidence type="ECO:0000313" key="2">
    <source>
        <dbReference type="EMBL" id="GMR38609.1"/>
    </source>
</evidence>
<organism evidence="2 3">
    <name type="scientific">Pristionchus mayeri</name>
    <dbReference type="NCBI Taxonomy" id="1317129"/>
    <lineage>
        <taxon>Eukaryota</taxon>
        <taxon>Metazoa</taxon>
        <taxon>Ecdysozoa</taxon>
        <taxon>Nematoda</taxon>
        <taxon>Chromadorea</taxon>
        <taxon>Rhabditida</taxon>
        <taxon>Rhabditina</taxon>
        <taxon>Diplogasteromorpha</taxon>
        <taxon>Diplogasteroidea</taxon>
        <taxon>Neodiplogasteridae</taxon>
        <taxon>Pristionchus</taxon>
    </lineage>
</organism>
<dbReference type="EMBL" id="BTRK01000002">
    <property type="protein sequence ID" value="GMR38609.1"/>
    <property type="molecule type" value="Genomic_DNA"/>
</dbReference>
<feature type="transmembrane region" description="Helical" evidence="1">
    <location>
        <begin position="214"/>
        <end position="237"/>
    </location>
</feature>
<feature type="non-terminal residue" evidence="2">
    <location>
        <position position="283"/>
    </location>
</feature>
<dbReference type="SUPFAM" id="SSF81321">
    <property type="entry name" value="Family A G protein-coupled receptor-like"/>
    <property type="match status" value="1"/>
</dbReference>
<accession>A0AAN4ZFM6</accession>
<evidence type="ECO:0008006" key="4">
    <source>
        <dbReference type="Google" id="ProtNLM"/>
    </source>
</evidence>
<keyword evidence="1" id="KW-0812">Transmembrane</keyword>
<keyword evidence="1" id="KW-0472">Membrane</keyword>